<dbReference type="GeneID" id="4977858"/>
<dbReference type="Pfam" id="PF12796">
    <property type="entry name" value="Ank_2"/>
    <property type="match status" value="3"/>
</dbReference>
<feature type="non-terminal residue" evidence="4">
    <location>
        <position position="1"/>
    </location>
</feature>
<organism evidence="4">
    <name type="scientific">Aspergillus niger</name>
    <dbReference type="NCBI Taxonomy" id="5061"/>
    <lineage>
        <taxon>Eukaryota</taxon>
        <taxon>Fungi</taxon>
        <taxon>Dikarya</taxon>
        <taxon>Ascomycota</taxon>
        <taxon>Pezizomycotina</taxon>
        <taxon>Eurotiomycetes</taxon>
        <taxon>Eurotiomycetidae</taxon>
        <taxon>Eurotiales</taxon>
        <taxon>Aspergillaceae</taxon>
        <taxon>Aspergillus</taxon>
        <taxon>Aspergillus subgen. Circumdati</taxon>
    </lineage>
</organism>
<keyword evidence="1" id="KW-0677">Repeat</keyword>
<dbReference type="SMART" id="SM00248">
    <property type="entry name" value="ANK"/>
    <property type="match status" value="7"/>
</dbReference>
<evidence type="ECO:0000313" key="4">
    <source>
        <dbReference type="RefSeq" id="XP_001389288.3"/>
    </source>
</evidence>
<dbReference type="RefSeq" id="XP_001389288.3">
    <property type="nucleotide sequence ID" value="XM_001389251.3"/>
</dbReference>
<evidence type="ECO:0000256" key="1">
    <source>
        <dbReference type="ARBA" id="ARBA00022737"/>
    </source>
</evidence>
<dbReference type="VEuPathDB" id="FungiDB:An01g08660"/>
<feature type="repeat" description="ANK" evidence="3">
    <location>
        <begin position="91"/>
        <end position="123"/>
    </location>
</feature>
<feature type="repeat" description="ANK" evidence="3">
    <location>
        <begin position="124"/>
        <end position="156"/>
    </location>
</feature>
<accession>A0AAJ6QAK0</accession>
<keyword evidence="2 3" id="KW-0040">ANK repeat</keyword>
<feature type="repeat" description="ANK" evidence="3">
    <location>
        <begin position="156"/>
        <end position="188"/>
    </location>
</feature>
<protein>
    <submittedName>
        <fullName evidence="4">Uncharacterized protein</fullName>
    </submittedName>
</protein>
<dbReference type="PANTHER" id="PTHR24171:SF8">
    <property type="entry name" value="BRCA1-ASSOCIATED RING DOMAIN PROTEIN 1"/>
    <property type="match status" value="1"/>
</dbReference>
<dbReference type="InterPro" id="IPR002110">
    <property type="entry name" value="Ankyrin_rpt"/>
</dbReference>
<dbReference type="Gene3D" id="1.25.40.20">
    <property type="entry name" value="Ankyrin repeat-containing domain"/>
    <property type="match status" value="3"/>
</dbReference>
<dbReference type="SUPFAM" id="SSF48403">
    <property type="entry name" value="Ankyrin repeat"/>
    <property type="match status" value="2"/>
</dbReference>
<feature type="repeat" description="ANK" evidence="3">
    <location>
        <begin position="216"/>
        <end position="248"/>
    </location>
</feature>
<dbReference type="KEGG" id="ang:An01g08660"/>
<dbReference type="InterPro" id="IPR036770">
    <property type="entry name" value="Ankyrin_rpt-contain_sf"/>
</dbReference>
<name>A0AAJ6QAK0_ASPNG</name>
<dbReference type="AlphaFoldDB" id="A0AAJ6QAK0"/>
<dbReference type="PROSITE" id="PS50088">
    <property type="entry name" value="ANK_REPEAT"/>
    <property type="match status" value="5"/>
</dbReference>
<sequence>MGPPRVKFLVEEGADMEAVDQEGNTARLHALENRYMEVVSLFLDIDLANDRCKIGSVLLSAVEDDDPELVSLLINKDIDPNSSCKTGIGRGDCTVLTWAAKKGYTELVQHLIHYGADVNLQDNERWTPLARAAQYGHDAVVKLLIEHNAYIDFPNDNFTPLQIAAANANQSTVKLLVQHGACVAHLDLTPDSLSLGYYEMKQLSSRGSTIEMRDSEGRTPLICAAEKGDVARVRFLVMHGAVIDAKAASGRAALLQAAARGHYAVVKILLKYGADQTVRDDDGADAVVLAGGAQSKSMGSVFSEGFICNVVYPSAFF</sequence>
<dbReference type="PROSITE" id="PS50297">
    <property type="entry name" value="ANK_REP_REGION"/>
    <property type="match status" value="5"/>
</dbReference>
<gene>
    <name evidence="4" type="ORF">An01g08660</name>
</gene>
<feature type="repeat" description="ANK" evidence="3">
    <location>
        <begin position="249"/>
        <end position="281"/>
    </location>
</feature>
<evidence type="ECO:0000256" key="3">
    <source>
        <dbReference type="PROSITE-ProRule" id="PRU00023"/>
    </source>
</evidence>
<reference evidence="4" key="1">
    <citation type="submission" date="2025-02" db="EMBL/GenBank/DDBJ databases">
        <authorList>
            <consortium name="NCBI Genome Project"/>
        </authorList>
    </citation>
    <scope>NUCLEOTIDE SEQUENCE</scope>
</reference>
<evidence type="ECO:0000256" key="2">
    <source>
        <dbReference type="ARBA" id="ARBA00023043"/>
    </source>
</evidence>
<dbReference type="PANTHER" id="PTHR24171">
    <property type="entry name" value="ANKYRIN REPEAT DOMAIN-CONTAINING PROTEIN 39-RELATED"/>
    <property type="match status" value="1"/>
</dbReference>
<proteinExistence type="predicted"/>
<reference evidence="4" key="2">
    <citation type="submission" date="2025-08" db="UniProtKB">
        <authorList>
            <consortium name="RefSeq"/>
        </authorList>
    </citation>
    <scope>IDENTIFICATION</scope>
</reference>